<dbReference type="Proteomes" id="UP000184514">
    <property type="component" value="Unassembled WGS sequence"/>
</dbReference>
<feature type="chain" id="PRO_5012318391" description="DUF2125 domain-containing protein" evidence="1">
    <location>
        <begin position="23"/>
        <end position="506"/>
    </location>
</feature>
<dbReference type="EMBL" id="MLCB01000224">
    <property type="protein sequence ID" value="OJI91704.1"/>
    <property type="molecule type" value="Genomic_DNA"/>
</dbReference>
<evidence type="ECO:0000313" key="2">
    <source>
        <dbReference type="EMBL" id="OJI91704.1"/>
    </source>
</evidence>
<evidence type="ECO:0000313" key="3">
    <source>
        <dbReference type="Proteomes" id="UP000184514"/>
    </source>
</evidence>
<comment type="caution">
    <text evidence="2">The sequence shown here is derived from an EMBL/GenBank/DDBJ whole genome shotgun (WGS) entry which is preliminary data.</text>
</comment>
<dbReference type="OrthoDB" id="7791409at2"/>
<dbReference type="STRING" id="696762.PFRI_40850"/>
<feature type="signal peptide" evidence="1">
    <location>
        <begin position="1"/>
        <end position="22"/>
    </location>
</feature>
<dbReference type="RefSeq" id="WP_072632547.1">
    <property type="nucleotide sequence ID" value="NZ_MLCB01000224.1"/>
</dbReference>
<dbReference type="InterPro" id="IPR018666">
    <property type="entry name" value="DUF2125"/>
</dbReference>
<evidence type="ECO:0008006" key="4">
    <source>
        <dbReference type="Google" id="ProtNLM"/>
    </source>
</evidence>
<gene>
    <name evidence="2" type="ORF">PFRI_40850</name>
</gene>
<proteinExistence type="predicted"/>
<keyword evidence="1" id="KW-0732">Signal</keyword>
<accession>A0A1L9NRD7</accession>
<reference evidence="2 3" key="1">
    <citation type="submission" date="2016-10" db="EMBL/GenBank/DDBJ databases">
        <title>Genome sequence of Planktotalea frisia SH6-1.</title>
        <authorList>
            <person name="Poehlein A."/>
            <person name="Bakenhus I."/>
            <person name="Voget S."/>
            <person name="Brinkhoff T."/>
            <person name="Simon M."/>
        </authorList>
    </citation>
    <scope>NUCLEOTIDE SEQUENCE [LARGE SCALE GENOMIC DNA]</scope>
    <source>
        <strain evidence="2 3">SH6-1</strain>
    </source>
</reference>
<protein>
    <recommendedName>
        <fullName evidence="4">DUF2125 domain-containing protein</fullName>
    </recommendedName>
</protein>
<keyword evidence="3" id="KW-1185">Reference proteome</keyword>
<organism evidence="2 3">
    <name type="scientific">Planktotalea frisia</name>
    <dbReference type="NCBI Taxonomy" id="696762"/>
    <lineage>
        <taxon>Bacteria</taxon>
        <taxon>Pseudomonadati</taxon>
        <taxon>Pseudomonadota</taxon>
        <taxon>Alphaproteobacteria</taxon>
        <taxon>Rhodobacterales</taxon>
        <taxon>Paracoccaceae</taxon>
        <taxon>Planktotalea</taxon>
    </lineage>
</organism>
<dbReference type="AlphaFoldDB" id="A0A1L9NRD7"/>
<name>A0A1L9NRD7_9RHOB</name>
<dbReference type="Pfam" id="PF09898">
    <property type="entry name" value="DUF2125"/>
    <property type="match status" value="1"/>
</dbReference>
<evidence type="ECO:0000256" key="1">
    <source>
        <dbReference type="SAM" id="SignalP"/>
    </source>
</evidence>
<sequence length="506" mass="53285">MSLRSAIFSTTSLVFLATSASADVSAKDIWTDWQNYMAGFGYSVDGTETMFGNTLKVSDLKMSIPIPEAGGNFELNLENVDFVENGDGTVNLVFPETMPMTFVALGPEGEAVSGALNYTMNNMDMRASGDLSKIQYDYSADQIGIVLTELVVDGDTLASDALEVKFSSNGLSGQTIMEPGALRKIVQTMALGATEYTLKFTDIESDAIVNFAGSMAALNMQGDSVVPISFDPENVNAALESGFAVDRNISYTGSNTAFSIIGGGDEIKGSSSAETASIGVTMNKDALGYSGSSTGVNFNMNGNQVPLPIVAGLGELAFNILIPVAKSEAPSDFALGVTLGDFVTSDQLWSMFDPGNILPRDPATVSFDLTGKAKLLFDFFDPTQLAAVENGEAMPAELNAITLRNLRVAAAGAELTGTGDFTFDNNDLESFGGFPKPTGGIDVGLVGGNGLMDKLVQMGLLPQEQAMGARMMMGLFTRPAEGPDSLTTKVEINEQGHVLANGQRIQ</sequence>